<protein>
    <submittedName>
        <fullName evidence="2">Uncharacterized protein</fullName>
    </submittedName>
</protein>
<accession>A0A914YTY3</accession>
<dbReference type="AlphaFoldDB" id="A0A914YTY3"/>
<organism evidence="1 2">
    <name type="scientific">Panagrolaimus superbus</name>
    <dbReference type="NCBI Taxonomy" id="310955"/>
    <lineage>
        <taxon>Eukaryota</taxon>
        <taxon>Metazoa</taxon>
        <taxon>Ecdysozoa</taxon>
        <taxon>Nematoda</taxon>
        <taxon>Chromadorea</taxon>
        <taxon>Rhabditida</taxon>
        <taxon>Tylenchina</taxon>
        <taxon>Panagrolaimomorpha</taxon>
        <taxon>Panagrolaimoidea</taxon>
        <taxon>Panagrolaimidae</taxon>
        <taxon>Panagrolaimus</taxon>
    </lineage>
</organism>
<sequence>MDPINAAKVRRKRGAEKQLNETMPAYDASTLIPQNFALPEATMYYIIKNVSKASVYTKLIQSCKWFYLKNPIIVVKFHFNFRYNFCRQYDNPSKNKKLTWADIKHKPKLWVTDCIIHRENPPIQDIPI</sequence>
<dbReference type="Proteomes" id="UP000887577">
    <property type="component" value="Unplaced"/>
</dbReference>
<evidence type="ECO:0000313" key="1">
    <source>
        <dbReference type="Proteomes" id="UP000887577"/>
    </source>
</evidence>
<dbReference type="WBParaSite" id="PSU_v2.g412.t1">
    <property type="protein sequence ID" value="PSU_v2.g412.t1"/>
    <property type="gene ID" value="PSU_v2.g412"/>
</dbReference>
<keyword evidence="1" id="KW-1185">Reference proteome</keyword>
<evidence type="ECO:0000313" key="2">
    <source>
        <dbReference type="WBParaSite" id="PSU_v2.g412.t1"/>
    </source>
</evidence>
<reference evidence="2" key="1">
    <citation type="submission" date="2022-11" db="UniProtKB">
        <authorList>
            <consortium name="WormBaseParasite"/>
        </authorList>
    </citation>
    <scope>IDENTIFICATION</scope>
</reference>
<name>A0A914YTY3_9BILA</name>
<proteinExistence type="predicted"/>